<evidence type="ECO:0000256" key="1">
    <source>
        <dbReference type="SAM" id="MobiDB-lite"/>
    </source>
</evidence>
<accession>A0A2M4DRD8</accession>
<feature type="region of interest" description="Disordered" evidence="1">
    <location>
        <begin position="40"/>
        <end position="96"/>
    </location>
</feature>
<evidence type="ECO:0000313" key="3">
    <source>
        <dbReference type="EMBL" id="MBW80123.1"/>
    </source>
</evidence>
<name>A0A2M4DRD8_ANODA</name>
<reference evidence="3" key="1">
    <citation type="submission" date="2018-01" db="EMBL/GenBank/DDBJ databases">
        <title>An insight into the sialome of Amazonian anophelines.</title>
        <authorList>
            <person name="Ribeiro J.M."/>
            <person name="Scarpassa V."/>
            <person name="Calvo E."/>
        </authorList>
    </citation>
    <scope>NUCLEOTIDE SEQUENCE</scope>
</reference>
<feature type="signal peptide" evidence="2">
    <location>
        <begin position="1"/>
        <end position="26"/>
    </location>
</feature>
<keyword evidence="2" id="KW-0732">Signal</keyword>
<organism evidence="3">
    <name type="scientific">Anopheles darlingi</name>
    <name type="common">Mosquito</name>
    <dbReference type="NCBI Taxonomy" id="43151"/>
    <lineage>
        <taxon>Eukaryota</taxon>
        <taxon>Metazoa</taxon>
        <taxon>Ecdysozoa</taxon>
        <taxon>Arthropoda</taxon>
        <taxon>Hexapoda</taxon>
        <taxon>Insecta</taxon>
        <taxon>Pterygota</taxon>
        <taxon>Neoptera</taxon>
        <taxon>Endopterygota</taxon>
        <taxon>Diptera</taxon>
        <taxon>Nematocera</taxon>
        <taxon>Culicoidea</taxon>
        <taxon>Culicidae</taxon>
        <taxon>Anophelinae</taxon>
        <taxon>Anopheles</taxon>
    </lineage>
</organism>
<sequence>MARVGPILAFPLIIYQSTLFPGICQASPFVNCGPHQCHPKVTHSSTQTLSQWSPPSGNMAASNTRTQQTPGEVRDANAPHRIPPPLTPKHTRRCAD</sequence>
<dbReference type="AlphaFoldDB" id="A0A2M4DRD8"/>
<proteinExistence type="predicted"/>
<dbReference type="EMBL" id="GGFL01015945">
    <property type="protein sequence ID" value="MBW80123.1"/>
    <property type="molecule type" value="Transcribed_RNA"/>
</dbReference>
<evidence type="ECO:0000256" key="2">
    <source>
        <dbReference type="SAM" id="SignalP"/>
    </source>
</evidence>
<feature type="chain" id="PRO_5014636925" evidence="2">
    <location>
        <begin position="27"/>
        <end position="96"/>
    </location>
</feature>
<feature type="compositionally biased region" description="Polar residues" evidence="1">
    <location>
        <begin position="42"/>
        <end position="70"/>
    </location>
</feature>
<protein>
    <submittedName>
        <fullName evidence="3">Putative secreted protein</fullName>
    </submittedName>
</protein>